<evidence type="ECO:0000256" key="7">
    <source>
        <dbReference type="ARBA" id="ARBA00022884"/>
    </source>
</evidence>
<evidence type="ECO:0000256" key="6">
    <source>
        <dbReference type="ARBA" id="ARBA00022840"/>
    </source>
</evidence>
<dbReference type="InterPro" id="IPR000432">
    <property type="entry name" value="DNA_mismatch_repair_MutS_C"/>
</dbReference>
<dbReference type="GO" id="GO:0045910">
    <property type="term" value="P:negative regulation of DNA recombination"/>
    <property type="evidence" value="ECO:0007669"/>
    <property type="project" value="InterPro"/>
</dbReference>
<evidence type="ECO:0000256" key="2">
    <source>
        <dbReference type="ARBA" id="ARBA00022730"/>
    </source>
</evidence>
<dbReference type="Gene3D" id="1.10.1420.10">
    <property type="match status" value="2"/>
</dbReference>
<evidence type="ECO:0000256" key="10">
    <source>
        <dbReference type="SAM" id="MobiDB-lite"/>
    </source>
</evidence>
<dbReference type="GO" id="GO:0030983">
    <property type="term" value="F:mismatched DNA binding"/>
    <property type="evidence" value="ECO:0007669"/>
    <property type="project" value="InterPro"/>
</dbReference>
<dbReference type="Pfam" id="PF00488">
    <property type="entry name" value="MutS_V"/>
    <property type="match status" value="1"/>
</dbReference>
<feature type="region of interest" description="Disordered" evidence="10">
    <location>
        <begin position="604"/>
        <end position="637"/>
    </location>
</feature>
<evidence type="ECO:0000256" key="9">
    <source>
        <dbReference type="SAM" id="Coils"/>
    </source>
</evidence>
<dbReference type="InterPro" id="IPR007696">
    <property type="entry name" value="DNA_mismatch_repair_MutS_core"/>
</dbReference>
<keyword evidence="6" id="KW-0067">ATP-binding</keyword>
<dbReference type="RefSeq" id="WP_087641376.1">
    <property type="nucleotide sequence ID" value="NZ_CP147246.1"/>
</dbReference>
<dbReference type="Gene3D" id="3.40.50.300">
    <property type="entry name" value="P-loop containing nucleotide triphosphate hydrolases"/>
    <property type="match status" value="1"/>
</dbReference>
<dbReference type="InterPro" id="IPR027417">
    <property type="entry name" value="P-loop_NTPase"/>
</dbReference>
<evidence type="ECO:0000256" key="3">
    <source>
        <dbReference type="ARBA" id="ARBA00022741"/>
    </source>
</evidence>
<reference evidence="13" key="2">
    <citation type="submission" date="2017-05" db="EMBL/GenBank/DDBJ databases">
        <authorList>
            <consortium name="The Broad Institute Genomics Platform"/>
            <consortium name="The Broad Institute Genomic Center for Infectious Diseases"/>
            <person name="Earl A."/>
            <person name="Manson A."/>
            <person name="Schwartman J."/>
            <person name="Gilmore M."/>
            <person name="Abouelleil A."/>
            <person name="Cao P."/>
            <person name="Chapman S."/>
            <person name="Cusick C."/>
            <person name="Shea T."/>
            <person name="Young S."/>
            <person name="Neafsey D."/>
            <person name="Nusbaum C."/>
            <person name="Birren B."/>
        </authorList>
    </citation>
    <scope>NUCLEOTIDE SEQUENCE</scope>
    <source>
        <strain evidence="13">9D6_DIV0238</strain>
    </source>
</reference>
<reference evidence="12" key="1">
    <citation type="submission" date="2017-05" db="EMBL/GenBank/DDBJ databases">
        <title>The Genome Sequence of Enterococcus sp. 9D6_DIV0238.</title>
        <authorList>
            <consortium name="The Broad Institute Genomics Platform"/>
            <consortium name="The Broad Institute Genomic Center for Infectious Diseases"/>
            <person name="Earl A."/>
            <person name="Manson A."/>
            <person name="Schwartman J."/>
            <person name="Gilmore M."/>
            <person name="Abouelleil A."/>
            <person name="Cao P."/>
            <person name="Chapman S."/>
            <person name="Cusick C."/>
            <person name="Shea T."/>
            <person name="Young S."/>
            <person name="Neafsey D."/>
            <person name="Nusbaum C."/>
            <person name="Birren B."/>
        </authorList>
    </citation>
    <scope>NUCLEOTIDE SEQUENCE [LARGE SCALE GENOMIC DNA]</scope>
    <source>
        <strain evidence="12">9D6_DIV0238</strain>
    </source>
</reference>
<dbReference type="GO" id="GO:0004519">
    <property type="term" value="F:endonuclease activity"/>
    <property type="evidence" value="ECO:0007669"/>
    <property type="project" value="UniProtKB-KW"/>
</dbReference>
<dbReference type="InterPro" id="IPR005747">
    <property type="entry name" value="MutS2"/>
</dbReference>
<keyword evidence="7" id="KW-0694">RNA-binding</keyword>
<keyword evidence="9" id="KW-0175">Coiled coil</keyword>
<dbReference type="SMART" id="SM00534">
    <property type="entry name" value="MUTSac"/>
    <property type="match status" value="1"/>
</dbReference>
<dbReference type="GO" id="GO:0140664">
    <property type="term" value="F:ATP-dependent DNA damage sensor activity"/>
    <property type="evidence" value="ECO:0007669"/>
    <property type="project" value="InterPro"/>
</dbReference>
<reference evidence="13" key="3">
    <citation type="submission" date="2024-03" db="EMBL/GenBank/DDBJ databases">
        <title>The Genome Sequence of Enterococcus sp. DIV0238c.</title>
        <authorList>
            <consortium name="The Broad Institute Genomics Platform"/>
            <consortium name="The Broad Institute Microbial Omics Core"/>
            <consortium name="The Broad Institute Genomic Center for Infectious Diseases"/>
            <person name="Earl A."/>
            <person name="Manson A."/>
            <person name="Gilmore M."/>
            <person name="Schwartman J."/>
            <person name="Shea T."/>
            <person name="Abouelleil A."/>
            <person name="Cao P."/>
            <person name="Chapman S."/>
            <person name="Cusick C."/>
            <person name="Young S."/>
            <person name="Neafsey D."/>
            <person name="Nusbaum C."/>
            <person name="Birren B."/>
        </authorList>
    </citation>
    <scope>NUCLEOTIDE SEQUENCE</scope>
    <source>
        <strain evidence="13">9D6_DIV0238</strain>
    </source>
</reference>
<dbReference type="SMART" id="SM00533">
    <property type="entry name" value="MUTSd"/>
    <property type="match status" value="1"/>
</dbReference>
<evidence type="ECO:0000256" key="4">
    <source>
        <dbReference type="ARBA" id="ARBA00022759"/>
    </source>
</evidence>
<dbReference type="AlphaFoldDB" id="A0A200JAA7"/>
<sequence length="637" mass="72901">MNKETYIKTQFTTIKEKLMTYAISSYGKERIEQLKPSSRIEVVEKRLQETAEAKALLMANLHVPFMGLNNIEHLTKQVEKGFVLEPKELVNYADFIRSSRLIQSFMQKNQFIAPLLAKYSEALHVFPMIEDEIYQVIRNNQVETDASRELRKIRKSLQECEKEIESKLNSFMRNTQNKPKLQEAIVVKKNDRFTVPIKASYKNQIAGTIVEASSKGTTVFIEPVAVAKLNDKLYQLKMEEATEVYQILSTLTGMIAEQMQSIQSNIEIVAQYDMIFAKAKFSREINGIEPKINRDGIIEFVNVKHTLLGETAVPLNLSLGKEYRGLTITGPNAGGKTVVLKTVGLISLQTMIGLQIIADEGTNIALFDQIFVDIGDQQSIENALSTFSGHMHNISEILAKTKKNSLILLDEIGSGTEPNEGAALAIAIMEAFYQKGSLLITTTHYGEIKRFSELHEDFLTAAMAFDSERLTPKYQLILGETGESNAFWIANKMKLDANVVKQAQKYLHDRNYRTEKTLFASKEKKQIETHFPTYEKGDRVFWTEQKKIGLIYEIPEMSDEAVIYVDQQKITVHKRQLKLDRSAKELYPPNYDLDSLFENFQERKKRKDLERGSKKAHKQLRKEMQQRQAKRAAEKKR</sequence>
<evidence type="ECO:0000313" key="13">
    <source>
        <dbReference type="EMBL" id="WYJ93270.1"/>
    </source>
</evidence>
<dbReference type="GO" id="GO:0005524">
    <property type="term" value="F:ATP binding"/>
    <property type="evidence" value="ECO:0007669"/>
    <property type="project" value="UniProtKB-KW"/>
</dbReference>
<dbReference type="InterPro" id="IPR036187">
    <property type="entry name" value="DNA_mismatch_repair_MutS_sf"/>
</dbReference>
<organism evidence="12">
    <name type="scientific">Candidatus Enterococcus dunnyi</name>
    <dbReference type="NCBI Taxonomy" id="1834192"/>
    <lineage>
        <taxon>Bacteria</taxon>
        <taxon>Bacillati</taxon>
        <taxon>Bacillota</taxon>
        <taxon>Bacilli</taxon>
        <taxon>Lactobacillales</taxon>
        <taxon>Enterococcaceae</taxon>
        <taxon>Enterococcus</taxon>
    </lineage>
</organism>
<dbReference type="Proteomes" id="UP000196151">
    <property type="component" value="Chromosome"/>
</dbReference>
<dbReference type="NCBIfam" id="TIGR01069">
    <property type="entry name" value="mutS2"/>
    <property type="match status" value="1"/>
</dbReference>
<keyword evidence="2" id="KW-0699">rRNA-binding</keyword>
<dbReference type="PROSITE" id="PS00486">
    <property type="entry name" value="DNA_MISMATCH_REPAIR_2"/>
    <property type="match status" value="1"/>
</dbReference>
<evidence type="ECO:0000256" key="8">
    <source>
        <dbReference type="ARBA" id="ARBA00023125"/>
    </source>
</evidence>
<dbReference type="PANTHER" id="PTHR48466">
    <property type="entry name" value="OS10G0509000 PROTEIN-RELATED"/>
    <property type="match status" value="1"/>
</dbReference>
<dbReference type="InterPro" id="IPR045076">
    <property type="entry name" value="MutS"/>
</dbReference>
<keyword evidence="14" id="KW-1185">Reference proteome</keyword>
<dbReference type="GO" id="GO:0019843">
    <property type="term" value="F:rRNA binding"/>
    <property type="evidence" value="ECO:0007669"/>
    <property type="project" value="UniProtKB-KW"/>
</dbReference>
<dbReference type="PIRSF" id="PIRSF005814">
    <property type="entry name" value="MutS_YshD"/>
    <property type="match status" value="1"/>
</dbReference>
<keyword evidence="4" id="KW-0255">Endonuclease</keyword>
<protein>
    <submittedName>
        <fullName evidence="13">DNA mismatch repair protein MutS2</fullName>
    </submittedName>
</protein>
<feature type="coiled-coil region" evidence="9">
    <location>
        <begin position="143"/>
        <end position="170"/>
    </location>
</feature>
<evidence type="ECO:0000256" key="5">
    <source>
        <dbReference type="ARBA" id="ARBA00022801"/>
    </source>
</evidence>
<accession>A0A200JAA7</accession>
<keyword evidence="5" id="KW-0378">Hydrolase</keyword>
<dbReference type="EMBL" id="CP147246">
    <property type="protein sequence ID" value="WYJ93270.1"/>
    <property type="molecule type" value="Genomic_DNA"/>
</dbReference>
<feature type="domain" description="DNA mismatch repair proteins mutS family" evidence="11">
    <location>
        <begin position="405"/>
        <end position="421"/>
    </location>
</feature>
<evidence type="ECO:0000313" key="12">
    <source>
        <dbReference type="EMBL" id="OUZ33600.1"/>
    </source>
</evidence>
<evidence type="ECO:0000259" key="11">
    <source>
        <dbReference type="PROSITE" id="PS00486"/>
    </source>
</evidence>
<dbReference type="SUPFAM" id="SSF48334">
    <property type="entry name" value="DNA repair protein MutS, domain III"/>
    <property type="match status" value="1"/>
</dbReference>
<dbReference type="OrthoDB" id="9808166at2"/>
<keyword evidence="1" id="KW-0540">Nuclease</keyword>
<feature type="compositionally biased region" description="Basic residues" evidence="10">
    <location>
        <begin position="628"/>
        <end position="637"/>
    </location>
</feature>
<dbReference type="FunFam" id="3.40.50.300:FF:000830">
    <property type="entry name" value="Endonuclease MutS2"/>
    <property type="match status" value="1"/>
</dbReference>
<dbReference type="GO" id="GO:0006298">
    <property type="term" value="P:mismatch repair"/>
    <property type="evidence" value="ECO:0007669"/>
    <property type="project" value="InterPro"/>
</dbReference>
<dbReference type="SUPFAM" id="SSF52540">
    <property type="entry name" value="P-loop containing nucleoside triphosphate hydrolases"/>
    <property type="match status" value="1"/>
</dbReference>
<dbReference type="GO" id="GO:0016887">
    <property type="term" value="F:ATP hydrolysis activity"/>
    <property type="evidence" value="ECO:0007669"/>
    <property type="project" value="InterPro"/>
</dbReference>
<keyword evidence="3" id="KW-0547">Nucleotide-binding</keyword>
<dbReference type="EMBL" id="NIBQ01000002">
    <property type="protein sequence ID" value="OUZ33600.1"/>
    <property type="molecule type" value="Genomic_DNA"/>
</dbReference>
<dbReference type="PANTHER" id="PTHR48466:SF2">
    <property type="entry name" value="OS10G0509000 PROTEIN"/>
    <property type="match status" value="1"/>
</dbReference>
<evidence type="ECO:0000256" key="1">
    <source>
        <dbReference type="ARBA" id="ARBA00022722"/>
    </source>
</evidence>
<name>A0A200JAA7_9ENTE</name>
<proteinExistence type="predicted"/>
<keyword evidence="8" id="KW-0238">DNA-binding</keyword>
<gene>
    <name evidence="13" type="ORF">A5889_000766</name>
    <name evidence="12" type="ORF">A5889_002315</name>
</gene>
<evidence type="ECO:0000313" key="14">
    <source>
        <dbReference type="Proteomes" id="UP000196151"/>
    </source>
</evidence>